<keyword evidence="2" id="KW-1185">Reference proteome</keyword>
<dbReference type="RefSeq" id="WP_204497845.1">
    <property type="nucleotide sequence ID" value="NZ_JAFBDR010000003.1"/>
</dbReference>
<dbReference type="EMBL" id="JAFBDR010000003">
    <property type="protein sequence ID" value="MBM7570435.1"/>
    <property type="molecule type" value="Genomic_DNA"/>
</dbReference>
<organism evidence="1 2">
    <name type="scientific">Aquibacillus albus</name>
    <dbReference type="NCBI Taxonomy" id="1168171"/>
    <lineage>
        <taxon>Bacteria</taxon>
        <taxon>Bacillati</taxon>
        <taxon>Bacillota</taxon>
        <taxon>Bacilli</taxon>
        <taxon>Bacillales</taxon>
        <taxon>Bacillaceae</taxon>
        <taxon>Aquibacillus</taxon>
    </lineage>
</organism>
<gene>
    <name evidence="1" type="ORF">JOC48_000913</name>
</gene>
<protein>
    <recommendedName>
        <fullName evidence="3">Spo0E family sporulation regulatory protein-aspartic acid phosphatase</fullName>
    </recommendedName>
</protein>
<accession>A0ABS2MXM1</accession>
<name>A0ABS2MXM1_9BACI</name>
<evidence type="ECO:0000313" key="2">
    <source>
        <dbReference type="Proteomes" id="UP001296943"/>
    </source>
</evidence>
<evidence type="ECO:0000313" key="1">
    <source>
        <dbReference type="EMBL" id="MBM7570435.1"/>
    </source>
</evidence>
<sequence length="47" mass="5540">MDFNFDKNDKEKLLLILTKAYEKGYNGATLQELMLDMQSQLQKIVKM</sequence>
<reference evidence="1 2" key="1">
    <citation type="submission" date="2021-01" db="EMBL/GenBank/DDBJ databases">
        <title>Genomic Encyclopedia of Type Strains, Phase IV (KMG-IV): sequencing the most valuable type-strain genomes for metagenomic binning, comparative biology and taxonomic classification.</title>
        <authorList>
            <person name="Goeker M."/>
        </authorList>
    </citation>
    <scope>NUCLEOTIDE SEQUENCE [LARGE SCALE GENOMIC DNA]</scope>
    <source>
        <strain evidence="1 2">DSM 23711</strain>
    </source>
</reference>
<dbReference type="Proteomes" id="UP001296943">
    <property type="component" value="Unassembled WGS sequence"/>
</dbReference>
<proteinExistence type="predicted"/>
<comment type="caution">
    <text evidence="1">The sequence shown here is derived from an EMBL/GenBank/DDBJ whole genome shotgun (WGS) entry which is preliminary data.</text>
</comment>
<evidence type="ECO:0008006" key="3">
    <source>
        <dbReference type="Google" id="ProtNLM"/>
    </source>
</evidence>